<keyword evidence="2" id="KW-1185">Reference proteome</keyword>
<proteinExistence type="predicted"/>
<dbReference type="OrthoDB" id="942108at2"/>
<dbReference type="AlphaFoldDB" id="A0A327WM34"/>
<reference evidence="1 2" key="1">
    <citation type="submission" date="2018-06" db="EMBL/GenBank/DDBJ databases">
        <title>Genomic Encyclopedia of Archaeal and Bacterial Type Strains, Phase II (KMG-II): from individual species to whole genera.</title>
        <authorList>
            <person name="Goeker M."/>
        </authorList>
    </citation>
    <scope>NUCLEOTIDE SEQUENCE [LARGE SCALE GENOMIC DNA]</scope>
    <source>
        <strain evidence="1 2">DSM 21851</strain>
    </source>
</reference>
<organism evidence="1 2">
    <name type="scientific">Larkinella arboricola</name>
    <dbReference type="NCBI Taxonomy" id="643671"/>
    <lineage>
        <taxon>Bacteria</taxon>
        <taxon>Pseudomonadati</taxon>
        <taxon>Bacteroidota</taxon>
        <taxon>Cytophagia</taxon>
        <taxon>Cytophagales</taxon>
        <taxon>Spirosomataceae</taxon>
        <taxon>Larkinella</taxon>
    </lineage>
</organism>
<protein>
    <submittedName>
        <fullName evidence="1">Uncharacterized protein</fullName>
    </submittedName>
</protein>
<dbReference type="RefSeq" id="WP_111630542.1">
    <property type="nucleotide sequence ID" value="NZ_QLMC01000006.1"/>
</dbReference>
<comment type="caution">
    <text evidence="1">The sequence shown here is derived from an EMBL/GenBank/DDBJ whole genome shotgun (WGS) entry which is preliminary data.</text>
</comment>
<dbReference type="EMBL" id="QLMC01000006">
    <property type="protein sequence ID" value="RAJ92999.1"/>
    <property type="molecule type" value="Genomic_DNA"/>
</dbReference>
<gene>
    <name evidence="1" type="ORF">LX87_04511</name>
</gene>
<name>A0A327WM34_LARAB</name>
<sequence>MLSSRIITQADEQVLFSCISYRLSFGTAAELDYLHHSSIRVFYHPDASDTFLAGYTINSQGPFRYLSVLESMGLAETTLAKTDISPTNVAEIGCLWMEKSGLNASDCIQIYTMALADLLQTGKNWLMAGSLIHKYQVMLEWFFTTTLFSGPVQVRTQTDEAKIYAIERSEVLGRFLKSMVRLLIRSRKRRKR</sequence>
<accession>A0A327WM34</accession>
<evidence type="ECO:0000313" key="2">
    <source>
        <dbReference type="Proteomes" id="UP000248790"/>
    </source>
</evidence>
<evidence type="ECO:0000313" key="1">
    <source>
        <dbReference type="EMBL" id="RAJ92999.1"/>
    </source>
</evidence>
<dbReference type="Proteomes" id="UP000248790">
    <property type="component" value="Unassembled WGS sequence"/>
</dbReference>